<name>A0A455SXT4_9CHLR</name>
<organism evidence="4">
    <name type="scientific">Thermogemmatispora argillosa</name>
    <dbReference type="NCBI Taxonomy" id="2045280"/>
    <lineage>
        <taxon>Bacteria</taxon>
        <taxon>Bacillati</taxon>
        <taxon>Chloroflexota</taxon>
        <taxon>Ktedonobacteria</taxon>
        <taxon>Thermogemmatisporales</taxon>
        <taxon>Thermogemmatisporaceae</taxon>
        <taxon>Thermogemmatispora</taxon>
    </lineage>
</organism>
<dbReference type="Pfam" id="PF00480">
    <property type="entry name" value="ROK"/>
    <property type="match status" value="1"/>
</dbReference>
<dbReference type="EMBL" id="AP019377">
    <property type="protein sequence ID" value="BBH92386.1"/>
    <property type="molecule type" value="Genomic_DNA"/>
</dbReference>
<dbReference type="InterPro" id="IPR036390">
    <property type="entry name" value="WH_DNA-bd_sf"/>
</dbReference>
<dbReference type="InterPro" id="IPR049874">
    <property type="entry name" value="ROK_cs"/>
</dbReference>
<dbReference type="SUPFAM" id="SSF53067">
    <property type="entry name" value="Actin-like ATPase domain"/>
    <property type="match status" value="1"/>
</dbReference>
<feature type="domain" description="HTH marR-type" evidence="3">
    <location>
        <begin position="41"/>
        <end position="84"/>
    </location>
</feature>
<dbReference type="InterPro" id="IPR036388">
    <property type="entry name" value="WH-like_DNA-bd_sf"/>
</dbReference>
<gene>
    <name evidence="4" type="ORF">KTA_05850</name>
</gene>
<dbReference type="AlphaFoldDB" id="A0A455SXT4"/>
<dbReference type="PROSITE" id="PS01125">
    <property type="entry name" value="ROK"/>
    <property type="match status" value="1"/>
</dbReference>
<dbReference type="PANTHER" id="PTHR18964:SF149">
    <property type="entry name" value="BIFUNCTIONAL UDP-N-ACETYLGLUCOSAMINE 2-EPIMERASE_N-ACETYLMANNOSAMINE KINASE"/>
    <property type="match status" value="1"/>
</dbReference>
<reference evidence="4" key="1">
    <citation type="submission" date="2018-12" db="EMBL/GenBank/DDBJ databases">
        <title>Novel natural products biosynthetic potential of the class Ktedonobacteria.</title>
        <authorList>
            <person name="Zheng Y."/>
            <person name="Saitou A."/>
            <person name="Wang C.M."/>
            <person name="Toyoda A."/>
            <person name="Minakuchi Y."/>
            <person name="Sekiguchi Y."/>
            <person name="Ueda K."/>
            <person name="Takano H."/>
            <person name="Sakai Y."/>
            <person name="Yokota A."/>
            <person name="Yabe S."/>
        </authorList>
    </citation>
    <scope>NUCLEOTIDE SEQUENCE</scope>
    <source>
        <strain evidence="4">A3-2</strain>
    </source>
</reference>
<dbReference type="Gene3D" id="1.10.10.10">
    <property type="entry name" value="Winged helix-like DNA-binding domain superfamily/Winged helix DNA-binding domain"/>
    <property type="match status" value="1"/>
</dbReference>
<proteinExistence type="inferred from homology"/>
<dbReference type="InterPro" id="IPR000835">
    <property type="entry name" value="HTH_MarR-typ"/>
</dbReference>
<dbReference type="InterPro" id="IPR000600">
    <property type="entry name" value="ROK"/>
</dbReference>
<dbReference type="InterPro" id="IPR043129">
    <property type="entry name" value="ATPase_NBD"/>
</dbReference>
<evidence type="ECO:0000313" key="4">
    <source>
        <dbReference type="EMBL" id="BBH92386.1"/>
    </source>
</evidence>
<feature type="region of interest" description="Disordered" evidence="2">
    <location>
        <begin position="449"/>
        <end position="485"/>
    </location>
</feature>
<evidence type="ECO:0000259" key="3">
    <source>
        <dbReference type="Pfam" id="PF12802"/>
    </source>
</evidence>
<dbReference type="SUPFAM" id="SSF46785">
    <property type="entry name" value="Winged helix' DNA-binding domain"/>
    <property type="match status" value="1"/>
</dbReference>
<protein>
    <submittedName>
        <fullName evidence="4">Transcriptional regulator</fullName>
    </submittedName>
</protein>
<dbReference type="GO" id="GO:0003700">
    <property type="term" value="F:DNA-binding transcription factor activity"/>
    <property type="evidence" value="ECO:0007669"/>
    <property type="project" value="InterPro"/>
</dbReference>
<accession>A0A455SXT4</accession>
<evidence type="ECO:0000256" key="1">
    <source>
        <dbReference type="ARBA" id="ARBA00006479"/>
    </source>
</evidence>
<comment type="similarity">
    <text evidence="1">Belongs to the ROK (NagC/XylR) family.</text>
</comment>
<dbReference type="Gene3D" id="3.30.420.40">
    <property type="match status" value="2"/>
</dbReference>
<dbReference type="PANTHER" id="PTHR18964">
    <property type="entry name" value="ROK (REPRESSOR, ORF, KINASE) FAMILY"/>
    <property type="match status" value="1"/>
</dbReference>
<dbReference type="Pfam" id="PF12802">
    <property type="entry name" value="MarR_2"/>
    <property type="match status" value="1"/>
</dbReference>
<evidence type="ECO:0000256" key="2">
    <source>
        <dbReference type="SAM" id="MobiDB-lite"/>
    </source>
</evidence>
<sequence length="485" mass="50539">MERAIHSLLADMRARGGGREEATSASALRGADLHRIRQFNRLLVLNYIREHGPLARVMLAQRLGLSRTTVSSIVDALLREGLVREGHLLDATPRGGRRAILVHFNTDAGRILGLDVGRTHLKMVLTNLAPEIVAERSLPLDTERGPEECLALLVNEVRRFLAEQGVDWDSLLGIGLGIPGPLSPDLRRLSSPPHMPGWDNVDLWQRLQSEFPCPLYIDNDANMGALGESRCGAGRGVGQMAYIKVGTGIGGGLIIDGRIYRGHQGSAGELGHLSIDENGPPCVCGNRGCLETLAGARAIVADACRGESLRRKLEAEGHEAELPTPALAARAQAGTVDIVDVIEAARQGDAASLAAIERAGERIGLALAGLVNLLNPAVIVLDGGVARAGELLLEPLRRVAAAASLPAAWKGTQIVPSALEGNAIALGAVLTVLDAAFSLATSALFASPSAVPAAGPAPEAPGSTGGAEAAPSSPARARSPGLSRT</sequence>